<feature type="domain" description="SET" evidence="10">
    <location>
        <begin position="94"/>
        <end position="347"/>
    </location>
</feature>
<reference evidence="12 13" key="1">
    <citation type="journal article" date="2009" name="Science">
        <title>Genome sequence, comparative analysis, and population genetics of the domestic horse.</title>
        <authorList>
            <consortium name="Broad Institute Genome Sequencing Platform"/>
            <consortium name="Broad Institute Whole Genome Assembly Team"/>
            <person name="Wade C.M."/>
            <person name="Giulotto E."/>
            <person name="Sigurdsson S."/>
            <person name="Zoli M."/>
            <person name="Gnerre S."/>
            <person name="Imsland F."/>
            <person name="Lear T.L."/>
            <person name="Adelson D.L."/>
            <person name="Bailey E."/>
            <person name="Bellone R.R."/>
            <person name="Bloecker H."/>
            <person name="Distl O."/>
            <person name="Edgar R.C."/>
            <person name="Garber M."/>
            <person name="Leeb T."/>
            <person name="Mauceli E."/>
            <person name="MacLeod J.N."/>
            <person name="Penedo M.C.T."/>
            <person name="Raison J.M."/>
            <person name="Sharpe T."/>
            <person name="Vogel J."/>
            <person name="Andersson L."/>
            <person name="Antczak D.F."/>
            <person name="Biagi T."/>
            <person name="Binns M.M."/>
            <person name="Chowdhary B.P."/>
            <person name="Coleman S.J."/>
            <person name="Della Valle G."/>
            <person name="Fryc S."/>
            <person name="Guerin G."/>
            <person name="Hasegawa T."/>
            <person name="Hill E.W."/>
            <person name="Jurka J."/>
            <person name="Kiialainen A."/>
            <person name="Lindgren G."/>
            <person name="Liu J."/>
            <person name="Magnani E."/>
            <person name="Mickelson J.R."/>
            <person name="Murray J."/>
            <person name="Nergadze S.G."/>
            <person name="Onofrio R."/>
            <person name="Pedroni S."/>
            <person name="Piras M.F."/>
            <person name="Raudsepp T."/>
            <person name="Rocchi M."/>
            <person name="Roeed K.H."/>
            <person name="Ryder O.A."/>
            <person name="Searle S."/>
            <person name="Skow L."/>
            <person name="Swinburne J.E."/>
            <person name="Syvaenen A.C."/>
            <person name="Tozaki T."/>
            <person name="Valberg S.J."/>
            <person name="Vaudin M."/>
            <person name="White J.R."/>
            <person name="Zody M.C."/>
            <person name="Lander E.S."/>
            <person name="Lindblad-Toh K."/>
        </authorList>
    </citation>
    <scope>NUCLEOTIDE SEQUENCE [LARGE SCALE GENOMIC DNA]</scope>
    <source>
        <strain evidence="12 13">Thoroughbred</strain>
    </source>
</reference>
<dbReference type="InterPro" id="IPR044420">
    <property type="entry name" value="SMYD3_SET"/>
</dbReference>
<sequence>MLERNKYRLYSRSRLGHYSARGADRRCRCPAPSAPGRLASRLSRACAEAPRARPAPRAYVCAQGARARLPAARETPAAGHGGSLRRELRRMEPPKVEKFITADKGNGLRALVPLRPGELLFRSDPLAYTVCKGSRGVVCDRCLLGKEKLMRCSQCRVAKYCSAKCQKKAWQDHKRECKCLKSCKPRYPPDSVRLLGRVVFKLMEETPSESEKLYSFYDLESNINKLTEDKKEGLRQLAMTFQHFMREEIQDASQLPPSFDVFEAFAKVSGSNEVWHLCVSSSSEVICNSFTICNAEMQEVGVGLYPSMSLLNHSCDPNCSIVFNGPHLLLRAVRDIEAGEELTICYLDMLMTSEERRKQLRDQYCFECDCFRCQTQDKDADMLTGDEHVWKEVQESLKKIEELKAHWKWEQVLAMCQTIISSNSERLPDINIYQLKVLDCAMDACINLGLLEEALFYGIRTMEPYRIFYPGSHPVRGVQVMKVGKLQLHQGMFPQAMKNLRLAFDIMRVTHGREHSLIEDLILLLEECDANIRAS</sequence>
<dbReference type="FunFam" id="1.25.40.10:FF:000262">
    <property type="entry name" value="Histone-lysine N-methyltransferase SMYD3"/>
    <property type="match status" value="1"/>
</dbReference>
<dbReference type="Gene3D" id="6.10.140.2220">
    <property type="match status" value="1"/>
</dbReference>
<dbReference type="InterPro" id="IPR050869">
    <property type="entry name" value="H3K4_H4K5_MeTrfase"/>
</dbReference>
<dbReference type="GO" id="GO:0032259">
    <property type="term" value="P:methylation"/>
    <property type="evidence" value="ECO:0007669"/>
    <property type="project" value="UniProtKB-KW"/>
</dbReference>
<keyword evidence="6 9" id="KW-0863">Zinc-finger</keyword>
<dbReference type="GO" id="GO:0005654">
    <property type="term" value="C:nucleoplasm"/>
    <property type="evidence" value="ECO:0007669"/>
    <property type="project" value="Ensembl"/>
</dbReference>
<dbReference type="InterPro" id="IPR002893">
    <property type="entry name" value="Znf_MYND"/>
</dbReference>
<dbReference type="Pfam" id="PF00856">
    <property type="entry name" value="SET"/>
    <property type="match status" value="1"/>
</dbReference>
<keyword evidence="5" id="KW-0479">Metal-binding</keyword>
<evidence type="ECO:0000256" key="9">
    <source>
        <dbReference type="PROSITE-ProRule" id="PRU00134"/>
    </source>
</evidence>
<dbReference type="FunFam" id="6.10.140.2220:FF:000017">
    <property type="entry name" value="Histone-lysine N-methyltransferase SMYD3"/>
    <property type="match status" value="1"/>
</dbReference>
<dbReference type="Pfam" id="PF01753">
    <property type="entry name" value="zf-MYND"/>
    <property type="match status" value="1"/>
</dbReference>
<dbReference type="GO" id="GO:0008270">
    <property type="term" value="F:zinc ion binding"/>
    <property type="evidence" value="ECO:0007669"/>
    <property type="project" value="UniProtKB-KW"/>
</dbReference>
<dbReference type="CDD" id="cd19203">
    <property type="entry name" value="SET_SMYD3"/>
    <property type="match status" value="1"/>
</dbReference>
<comment type="catalytic activity">
    <reaction evidence="8">
        <text>L-lysyl(4)-[histone H3] + 3 S-adenosyl-L-methionine = N(6),N(6),N(6)-trimethyl-L-lysyl(4)-[histone H3] + 3 S-adenosyl-L-homocysteine + 3 H(+)</text>
        <dbReference type="Rhea" id="RHEA:60260"/>
        <dbReference type="Rhea" id="RHEA-COMP:15537"/>
        <dbReference type="Rhea" id="RHEA-COMP:15547"/>
        <dbReference type="ChEBI" id="CHEBI:15378"/>
        <dbReference type="ChEBI" id="CHEBI:29969"/>
        <dbReference type="ChEBI" id="CHEBI:57856"/>
        <dbReference type="ChEBI" id="CHEBI:59789"/>
        <dbReference type="ChEBI" id="CHEBI:61961"/>
        <dbReference type="EC" id="2.1.1.354"/>
    </reaction>
</comment>
<keyword evidence="7" id="KW-0862">Zinc</keyword>
<dbReference type="GO" id="GO:0140999">
    <property type="term" value="F:histone H3K4 trimethyltransferase activity"/>
    <property type="evidence" value="ECO:0007669"/>
    <property type="project" value="UniProtKB-EC"/>
</dbReference>
<dbReference type="Gene3D" id="1.25.40.10">
    <property type="entry name" value="Tetratricopeptide repeat domain"/>
    <property type="match status" value="1"/>
</dbReference>
<accession>A0A3Q2GTE8</accession>
<dbReference type="Gene3D" id="2.170.270.10">
    <property type="entry name" value="SET domain"/>
    <property type="match status" value="1"/>
</dbReference>
<dbReference type="GO" id="GO:0005829">
    <property type="term" value="C:cytosol"/>
    <property type="evidence" value="ECO:0007669"/>
    <property type="project" value="Ensembl"/>
</dbReference>
<dbReference type="InterPro" id="IPR046341">
    <property type="entry name" value="SET_dom_sf"/>
</dbReference>
<evidence type="ECO:0000256" key="7">
    <source>
        <dbReference type="ARBA" id="ARBA00022833"/>
    </source>
</evidence>
<keyword evidence="3" id="KW-0808">Transferase</keyword>
<dbReference type="EC" id="2.1.1.354" evidence="1"/>
<dbReference type="InterPro" id="IPR001214">
    <property type="entry name" value="SET_dom"/>
</dbReference>
<keyword evidence="4" id="KW-0949">S-adenosyl-L-methionine</keyword>
<dbReference type="GO" id="GO:0140939">
    <property type="term" value="F:histone H4 methyltransferase activity"/>
    <property type="evidence" value="ECO:0007669"/>
    <property type="project" value="Ensembl"/>
</dbReference>
<feature type="domain" description="MYND-type" evidence="11">
    <location>
        <begin position="139"/>
        <end position="177"/>
    </location>
</feature>
<dbReference type="PROSITE" id="PS50865">
    <property type="entry name" value="ZF_MYND_2"/>
    <property type="match status" value="1"/>
</dbReference>
<dbReference type="PROSITE" id="PS01360">
    <property type="entry name" value="ZF_MYND_1"/>
    <property type="match status" value="1"/>
</dbReference>
<dbReference type="GO" id="GO:0005634">
    <property type="term" value="C:nucleus"/>
    <property type="evidence" value="ECO:0000318"/>
    <property type="project" value="GO_Central"/>
</dbReference>
<reference evidence="12" key="3">
    <citation type="submission" date="2025-09" db="UniProtKB">
        <authorList>
            <consortium name="Ensembl"/>
        </authorList>
    </citation>
    <scope>IDENTIFICATION</scope>
    <source>
        <strain evidence="12">Thoroughbred</strain>
    </source>
</reference>
<dbReference type="Ensembl" id="ENSECAT00000032420.3">
    <property type="protein sequence ID" value="ENSECAP00000023880.2"/>
    <property type="gene ID" value="ENSECAG00000039494.3"/>
</dbReference>
<dbReference type="Proteomes" id="UP000002281">
    <property type="component" value="Chromosome 30"/>
</dbReference>
<organism evidence="12 13">
    <name type="scientific">Equus caballus</name>
    <name type="common">Horse</name>
    <dbReference type="NCBI Taxonomy" id="9796"/>
    <lineage>
        <taxon>Eukaryota</taxon>
        <taxon>Metazoa</taxon>
        <taxon>Chordata</taxon>
        <taxon>Craniata</taxon>
        <taxon>Vertebrata</taxon>
        <taxon>Euteleostomi</taxon>
        <taxon>Mammalia</taxon>
        <taxon>Eutheria</taxon>
        <taxon>Laurasiatheria</taxon>
        <taxon>Perissodactyla</taxon>
        <taxon>Equidae</taxon>
        <taxon>Equus</taxon>
    </lineage>
</organism>
<evidence type="ECO:0000256" key="4">
    <source>
        <dbReference type="ARBA" id="ARBA00022691"/>
    </source>
</evidence>
<dbReference type="AlphaFoldDB" id="A0A3Q2GTE8"/>
<proteinExistence type="predicted"/>
<dbReference type="Gene3D" id="1.25.40.970">
    <property type="match status" value="1"/>
</dbReference>
<keyword evidence="13" id="KW-1185">Reference proteome</keyword>
<keyword evidence="2" id="KW-0489">Methyltransferase</keyword>
<evidence type="ECO:0000313" key="12">
    <source>
        <dbReference type="Ensembl" id="ENSECAP00000023880.2"/>
    </source>
</evidence>
<protein>
    <recommendedName>
        <fullName evidence="1">[histone H3]-lysine(4) N-trimethyltransferase</fullName>
        <ecNumber evidence="1">2.1.1.354</ecNumber>
    </recommendedName>
</protein>
<reference evidence="12" key="2">
    <citation type="submission" date="2025-08" db="UniProtKB">
        <authorList>
            <consortium name="Ensembl"/>
        </authorList>
    </citation>
    <scope>IDENTIFICATION</scope>
    <source>
        <strain evidence="12">Thoroughbred</strain>
    </source>
</reference>
<dbReference type="Gene3D" id="1.10.220.160">
    <property type="match status" value="1"/>
</dbReference>
<evidence type="ECO:0000256" key="1">
    <source>
        <dbReference type="ARBA" id="ARBA00012182"/>
    </source>
</evidence>
<dbReference type="SMART" id="SM00317">
    <property type="entry name" value="SET"/>
    <property type="match status" value="1"/>
</dbReference>
<dbReference type="GeneTree" id="ENSGT00940000156766"/>
<evidence type="ECO:0000256" key="3">
    <source>
        <dbReference type="ARBA" id="ARBA00022679"/>
    </source>
</evidence>
<dbReference type="PROSITE" id="PS50280">
    <property type="entry name" value="SET"/>
    <property type="match status" value="1"/>
</dbReference>
<evidence type="ECO:0000256" key="6">
    <source>
        <dbReference type="ARBA" id="ARBA00022771"/>
    </source>
</evidence>
<evidence type="ECO:0000259" key="10">
    <source>
        <dbReference type="PROSITE" id="PS50280"/>
    </source>
</evidence>
<dbReference type="PROSITE" id="PS51574">
    <property type="entry name" value="SAM_MT43_2"/>
    <property type="match status" value="1"/>
</dbReference>
<dbReference type="Bgee" id="ENSECAG00000039494">
    <property type="expression patterns" value="Expressed in retina and 24 other cell types or tissues"/>
</dbReference>
<dbReference type="FunFam" id="2.170.270.10:FF:000013">
    <property type="entry name" value="Histone-lysine N-methyltransferase SMYD1 isoform 1"/>
    <property type="match status" value="1"/>
</dbReference>
<evidence type="ECO:0000256" key="2">
    <source>
        <dbReference type="ARBA" id="ARBA00022603"/>
    </source>
</evidence>
<dbReference type="PANTHER" id="PTHR12197:SF288">
    <property type="entry name" value="HISTONE-LYSINE N-METHYLTRANSFERASE SMYD3"/>
    <property type="match status" value="1"/>
</dbReference>
<gene>
    <name evidence="12" type="primary">SMYD3</name>
</gene>
<dbReference type="SUPFAM" id="SSF82199">
    <property type="entry name" value="SET domain"/>
    <property type="match status" value="1"/>
</dbReference>
<dbReference type="FunFam" id="1.25.40.970:FF:000003">
    <property type="entry name" value="Histone-lysine N-methyltransferase SMYD3"/>
    <property type="match status" value="1"/>
</dbReference>
<evidence type="ECO:0000313" key="13">
    <source>
        <dbReference type="Proteomes" id="UP000002281"/>
    </source>
</evidence>
<dbReference type="InterPro" id="IPR025805">
    <property type="entry name" value="Hist-Lys_N-MeTrfase_SMYD3"/>
</dbReference>
<dbReference type="InterPro" id="IPR011990">
    <property type="entry name" value="TPR-like_helical_dom_sf"/>
</dbReference>
<evidence type="ECO:0000256" key="5">
    <source>
        <dbReference type="ARBA" id="ARBA00022723"/>
    </source>
</evidence>
<evidence type="ECO:0000259" key="11">
    <source>
        <dbReference type="PROSITE" id="PS50865"/>
    </source>
</evidence>
<name>A0A3Q2GTE8_HORSE</name>
<dbReference type="PANTHER" id="PTHR12197">
    <property type="entry name" value="HISTONE-LYSINE N-METHYLTRANSFERASE SMYD"/>
    <property type="match status" value="1"/>
</dbReference>
<evidence type="ECO:0000256" key="8">
    <source>
        <dbReference type="ARBA" id="ARBA00047571"/>
    </source>
</evidence>